<keyword evidence="3" id="KW-0804">Transcription</keyword>
<accession>A0A413T1P1</accession>
<organism evidence="4 5">
    <name type="scientific">Phocaeicola coprophilus</name>
    <dbReference type="NCBI Taxonomy" id="387090"/>
    <lineage>
        <taxon>Bacteria</taxon>
        <taxon>Pseudomonadati</taxon>
        <taxon>Bacteroidota</taxon>
        <taxon>Bacteroidia</taxon>
        <taxon>Bacteroidales</taxon>
        <taxon>Bacteroidaceae</taxon>
        <taxon>Phocaeicola</taxon>
    </lineage>
</organism>
<dbReference type="PRINTS" id="PR00032">
    <property type="entry name" value="HTHARAC"/>
</dbReference>
<evidence type="ECO:0000256" key="1">
    <source>
        <dbReference type="ARBA" id="ARBA00023015"/>
    </source>
</evidence>
<protein>
    <submittedName>
        <fullName evidence="4">AraC family transcriptional regulator</fullName>
    </submittedName>
</protein>
<dbReference type="InterPro" id="IPR009057">
    <property type="entry name" value="Homeodomain-like_sf"/>
</dbReference>
<dbReference type="InterPro" id="IPR020449">
    <property type="entry name" value="Tscrpt_reg_AraC-type_HTH"/>
</dbReference>
<dbReference type="SUPFAM" id="SSF46689">
    <property type="entry name" value="Homeodomain-like"/>
    <property type="match status" value="1"/>
</dbReference>
<comment type="caution">
    <text evidence="4">The sequence shown here is derived from an EMBL/GenBank/DDBJ whole genome shotgun (WGS) entry which is preliminary data.</text>
</comment>
<dbReference type="PANTHER" id="PTHR43280:SF32">
    <property type="entry name" value="TRANSCRIPTIONAL REGULATORY PROTEIN"/>
    <property type="match status" value="1"/>
</dbReference>
<evidence type="ECO:0000313" key="5">
    <source>
        <dbReference type="Proteomes" id="UP000283855"/>
    </source>
</evidence>
<dbReference type="GO" id="GO:0043565">
    <property type="term" value="F:sequence-specific DNA binding"/>
    <property type="evidence" value="ECO:0007669"/>
    <property type="project" value="InterPro"/>
</dbReference>
<evidence type="ECO:0000256" key="2">
    <source>
        <dbReference type="ARBA" id="ARBA00023125"/>
    </source>
</evidence>
<gene>
    <name evidence="4" type="ORF">DW921_05260</name>
</gene>
<name>A0A413T1P1_9BACT</name>
<dbReference type="Proteomes" id="UP000283855">
    <property type="component" value="Unassembled WGS sequence"/>
</dbReference>
<dbReference type="InterPro" id="IPR018060">
    <property type="entry name" value="HTH_AraC"/>
</dbReference>
<dbReference type="GO" id="GO:0003700">
    <property type="term" value="F:DNA-binding transcription factor activity"/>
    <property type="evidence" value="ECO:0007669"/>
    <property type="project" value="InterPro"/>
</dbReference>
<keyword evidence="1" id="KW-0805">Transcription regulation</keyword>
<evidence type="ECO:0000256" key="3">
    <source>
        <dbReference type="ARBA" id="ARBA00023163"/>
    </source>
</evidence>
<dbReference type="AlphaFoldDB" id="A0A413T1P1"/>
<evidence type="ECO:0000313" key="4">
    <source>
        <dbReference type="EMBL" id="RHA76926.1"/>
    </source>
</evidence>
<dbReference type="PANTHER" id="PTHR43280">
    <property type="entry name" value="ARAC-FAMILY TRANSCRIPTIONAL REGULATOR"/>
    <property type="match status" value="1"/>
</dbReference>
<sequence>MNEIINIDSVDVYNKQFGLETLHPLVSVIDMNQATRLIGLKRFNYGIYALFLKMEKACNIKYGRQTYDYQEGTVVCFAPGQTAETTPTTDRPQMNVLGILFHPDLLRGTSLGKNIRNYSFFSYEANEALHLSEEERDILIHTLQIINKELEHGIDQHSKTLLVNYIELLLNYCMRFYERQFTTRSKVNSDILTRFEKLLDRYFDECLSEEFGLPSVKYFANELCLSPNYFGDMLKKETGKTPQEYIQVKVIELAKERLTYTPASISMIAYSLGFQYPQHFCRLFKKRVGCTPNEYRAQNTSGL</sequence>
<reference evidence="4 5" key="1">
    <citation type="submission" date="2018-08" db="EMBL/GenBank/DDBJ databases">
        <title>A genome reference for cultivated species of the human gut microbiota.</title>
        <authorList>
            <person name="Zou Y."/>
            <person name="Xue W."/>
            <person name="Luo G."/>
        </authorList>
    </citation>
    <scope>NUCLEOTIDE SEQUENCE [LARGE SCALE GENOMIC DNA]</scope>
    <source>
        <strain evidence="4 5">AM42-38</strain>
    </source>
</reference>
<proteinExistence type="predicted"/>
<dbReference type="GeneID" id="78405053"/>
<dbReference type="Gene3D" id="1.10.10.60">
    <property type="entry name" value="Homeodomain-like"/>
    <property type="match status" value="2"/>
</dbReference>
<keyword evidence="2" id="KW-0238">DNA-binding</keyword>
<dbReference type="SMART" id="SM00342">
    <property type="entry name" value="HTH_ARAC"/>
    <property type="match status" value="1"/>
</dbReference>
<dbReference type="EMBL" id="QSFT01000008">
    <property type="protein sequence ID" value="RHA76926.1"/>
    <property type="molecule type" value="Genomic_DNA"/>
</dbReference>
<dbReference type="PROSITE" id="PS01124">
    <property type="entry name" value="HTH_ARAC_FAMILY_2"/>
    <property type="match status" value="1"/>
</dbReference>
<dbReference type="Pfam" id="PF12833">
    <property type="entry name" value="HTH_18"/>
    <property type="match status" value="1"/>
</dbReference>
<dbReference type="RefSeq" id="WP_008140325.1">
    <property type="nucleotide sequence ID" value="NZ_CABJGD010000008.1"/>
</dbReference>